<evidence type="ECO:0000313" key="4">
    <source>
        <dbReference type="EMBL" id="HGE98524.1"/>
    </source>
</evidence>
<dbReference type="Gene3D" id="3.40.225.10">
    <property type="entry name" value="Class II aldolase/adducin N-terminal domain"/>
    <property type="match status" value="1"/>
</dbReference>
<dbReference type="PANTHER" id="PTHR22789">
    <property type="entry name" value="FUCULOSE PHOSPHATE ALDOLASE"/>
    <property type="match status" value="1"/>
</dbReference>
<feature type="domain" description="Class II aldolase/adducin N-terminal" evidence="3">
    <location>
        <begin position="17"/>
        <end position="190"/>
    </location>
</feature>
<dbReference type="InterPro" id="IPR001303">
    <property type="entry name" value="Aldolase_II/adducin_N"/>
</dbReference>
<dbReference type="PANTHER" id="PTHR22789:SF0">
    <property type="entry name" value="3-OXO-TETRONATE 4-PHOSPHATE DECARBOXYLASE-RELATED"/>
    <property type="match status" value="1"/>
</dbReference>
<dbReference type="AlphaFoldDB" id="A0A7C3UNQ0"/>
<comment type="caution">
    <text evidence="4">The sequence shown here is derived from an EMBL/GenBank/DDBJ whole genome shotgun (WGS) entry which is preliminary data.</text>
</comment>
<name>A0A7C3UNQ0_UNCW3</name>
<dbReference type="Pfam" id="PF00596">
    <property type="entry name" value="Aldolase_II"/>
    <property type="match status" value="1"/>
</dbReference>
<reference evidence="4" key="1">
    <citation type="journal article" date="2020" name="mSystems">
        <title>Genome- and Community-Level Interaction Insights into Carbon Utilization and Element Cycling Functions of Hydrothermarchaeota in Hydrothermal Sediment.</title>
        <authorList>
            <person name="Zhou Z."/>
            <person name="Liu Y."/>
            <person name="Xu W."/>
            <person name="Pan J."/>
            <person name="Luo Z.H."/>
            <person name="Li M."/>
        </authorList>
    </citation>
    <scope>NUCLEOTIDE SEQUENCE [LARGE SCALE GENOMIC DNA]</scope>
    <source>
        <strain evidence="4">SpSt-906</strain>
    </source>
</reference>
<organism evidence="4">
    <name type="scientific">candidate division WOR-3 bacterium</name>
    <dbReference type="NCBI Taxonomy" id="2052148"/>
    <lineage>
        <taxon>Bacteria</taxon>
        <taxon>Bacteria division WOR-3</taxon>
    </lineage>
</organism>
<dbReference type="GO" id="GO:0016832">
    <property type="term" value="F:aldehyde-lyase activity"/>
    <property type="evidence" value="ECO:0007669"/>
    <property type="project" value="TreeGrafter"/>
</dbReference>
<proteinExistence type="predicted"/>
<keyword evidence="1" id="KW-0479">Metal-binding</keyword>
<dbReference type="EMBL" id="DTMQ01000004">
    <property type="protein sequence ID" value="HGE98524.1"/>
    <property type="molecule type" value="Genomic_DNA"/>
</dbReference>
<dbReference type="GO" id="GO:0005829">
    <property type="term" value="C:cytosol"/>
    <property type="evidence" value="ECO:0007669"/>
    <property type="project" value="TreeGrafter"/>
</dbReference>
<evidence type="ECO:0000256" key="1">
    <source>
        <dbReference type="ARBA" id="ARBA00022723"/>
    </source>
</evidence>
<protein>
    <submittedName>
        <fullName evidence="4">Class II aldolase/adducin family protein</fullName>
    </submittedName>
</protein>
<accession>A0A7C3UNQ0</accession>
<dbReference type="SMART" id="SM01007">
    <property type="entry name" value="Aldolase_II"/>
    <property type="match status" value="1"/>
</dbReference>
<gene>
    <name evidence="4" type="ORF">ENX07_00375</name>
</gene>
<dbReference type="SUPFAM" id="SSF53639">
    <property type="entry name" value="AraD/HMP-PK domain-like"/>
    <property type="match status" value="1"/>
</dbReference>
<dbReference type="InterPro" id="IPR036409">
    <property type="entry name" value="Aldolase_II/adducin_N_sf"/>
</dbReference>
<dbReference type="GO" id="GO:0046872">
    <property type="term" value="F:metal ion binding"/>
    <property type="evidence" value="ECO:0007669"/>
    <property type="project" value="UniProtKB-KW"/>
</dbReference>
<evidence type="ECO:0000259" key="3">
    <source>
        <dbReference type="SMART" id="SM01007"/>
    </source>
</evidence>
<dbReference type="InterPro" id="IPR050197">
    <property type="entry name" value="Aldolase_class_II_sugar_metab"/>
</dbReference>
<sequence>MKGVKRQTLSDERLLRKEICLLGRFLYERGFFVATDGNISVRLGEEILISPTGKCKGELLPDEICRVSLEGKIIEGIPSSETGLHLLVYKKRADVWAIIHAHPLFLTLLGLKEERSKLPSLSEGELEMKFIPYFPPGSRELAEAVGKAVAKDPKVSIFILKRHGVVVFGSSLKSARFQLERAEFLARLFFFARI</sequence>
<keyword evidence="2" id="KW-0456">Lyase</keyword>
<evidence type="ECO:0000256" key="2">
    <source>
        <dbReference type="ARBA" id="ARBA00023239"/>
    </source>
</evidence>
<dbReference type="GO" id="GO:0019323">
    <property type="term" value="P:pentose catabolic process"/>
    <property type="evidence" value="ECO:0007669"/>
    <property type="project" value="TreeGrafter"/>
</dbReference>